<keyword evidence="4" id="KW-0378">Hydrolase</keyword>
<dbReference type="PANTHER" id="PTHR33146:SF26">
    <property type="entry name" value="ENDONUCLEASE 4"/>
    <property type="match status" value="1"/>
</dbReference>
<dbReference type="PANTHER" id="PTHR33146">
    <property type="entry name" value="ENDONUCLEASE 4"/>
    <property type="match status" value="1"/>
</dbReference>
<dbReference type="Proteomes" id="UP001500507">
    <property type="component" value="Unassembled WGS sequence"/>
</dbReference>
<evidence type="ECO:0000256" key="2">
    <source>
        <dbReference type="ARBA" id="ARBA00022723"/>
    </source>
</evidence>
<sequence>MKKIALISLVFCFFYAQQNFATNPYWGKTGHRVIGEIAAAHLSKKARKNIDKLLKGQGLALVSIYADEIKSDDRYDKYGPWHYVNIPFDKTYDTHPKNPKGDLIQGINTCVEILNDENSSNDDKVFHLKMLVHLIGDLHQPLHTGLSENRGGNDIKLQWFWDDSNLHRVWDTDMIESYKMSYTELANNREELSKRQLAFYQEGELMDWVNESRAYAKDIYNSTKAGDNISYQYMYNWFPLVRTQLQKGGVRLAKVLNELFD</sequence>
<keyword evidence="9" id="KW-1185">Reference proteome</keyword>
<evidence type="ECO:0000256" key="3">
    <source>
        <dbReference type="ARBA" id="ARBA00022759"/>
    </source>
</evidence>
<evidence type="ECO:0000256" key="6">
    <source>
        <dbReference type="ARBA" id="ARBA00023180"/>
    </source>
</evidence>
<feature type="chain" id="PRO_5045904051" evidence="7">
    <location>
        <begin position="22"/>
        <end position="261"/>
    </location>
</feature>
<protein>
    <submittedName>
        <fullName evidence="8">S1/P1 nuclease</fullName>
    </submittedName>
</protein>
<dbReference type="InterPro" id="IPR008947">
    <property type="entry name" value="PLipase_C/P1_nuclease_dom_sf"/>
</dbReference>
<evidence type="ECO:0000256" key="5">
    <source>
        <dbReference type="ARBA" id="ARBA00023157"/>
    </source>
</evidence>
<comment type="caution">
    <text evidence="8">The sequence shown here is derived from an EMBL/GenBank/DDBJ whole genome shotgun (WGS) entry which is preliminary data.</text>
</comment>
<dbReference type="RefSeq" id="WP_343764820.1">
    <property type="nucleotide sequence ID" value="NZ_BAAAFG010000013.1"/>
</dbReference>
<feature type="signal peptide" evidence="7">
    <location>
        <begin position="1"/>
        <end position="21"/>
    </location>
</feature>
<evidence type="ECO:0000256" key="1">
    <source>
        <dbReference type="ARBA" id="ARBA00022722"/>
    </source>
</evidence>
<gene>
    <name evidence="8" type="ORF">GCM10009117_11460</name>
</gene>
<evidence type="ECO:0000313" key="9">
    <source>
        <dbReference type="Proteomes" id="UP001500507"/>
    </source>
</evidence>
<dbReference type="Gene3D" id="1.10.575.10">
    <property type="entry name" value="P1 Nuclease"/>
    <property type="match status" value="1"/>
</dbReference>
<dbReference type="CDD" id="cd11010">
    <property type="entry name" value="S1-P1_nuclease"/>
    <property type="match status" value="1"/>
</dbReference>
<keyword evidence="7" id="KW-0732">Signal</keyword>
<keyword evidence="2" id="KW-0479">Metal-binding</keyword>
<evidence type="ECO:0000256" key="4">
    <source>
        <dbReference type="ARBA" id="ARBA00022801"/>
    </source>
</evidence>
<name>A0ABP3XRL0_9FLAO</name>
<dbReference type="SUPFAM" id="SSF48537">
    <property type="entry name" value="Phospholipase C/P1 nuclease"/>
    <property type="match status" value="1"/>
</dbReference>
<keyword evidence="3" id="KW-0255">Endonuclease</keyword>
<organism evidence="8 9">
    <name type="scientific">Gangjinia marincola</name>
    <dbReference type="NCBI Taxonomy" id="578463"/>
    <lineage>
        <taxon>Bacteria</taxon>
        <taxon>Pseudomonadati</taxon>
        <taxon>Bacteroidota</taxon>
        <taxon>Flavobacteriia</taxon>
        <taxon>Flavobacteriales</taxon>
        <taxon>Flavobacteriaceae</taxon>
        <taxon>Gangjinia</taxon>
    </lineage>
</organism>
<dbReference type="EMBL" id="BAAAFG010000013">
    <property type="protein sequence ID" value="GAA0871999.1"/>
    <property type="molecule type" value="Genomic_DNA"/>
</dbReference>
<keyword evidence="5" id="KW-1015">Disulfide bond</keyword>
<dbReference type="InterPro" id="IPR003154">
    <property type="entry name" value="S1/P1nuclease"/>
</dbReference>
<proteinExistence type="predicted"/>
<dbReference type="Pfam" id="PF02265">
    <property type="entry name" value="S1-P1_nuclease"/>
    <property type="match status" value="1"/>
</dbReference>
<keyword evidence="1" id="KW-0540">Nuclease</keyword>
<evidence type="ECO:0000313" key="8">
    <source>
        <dbReference type="EMBL" id="GAA0871999.1"/>
    </source>
</evidence>
<reference evidence="9" key="1">
    <citation type="journal article" date="2019" name="Int. J. Syst. Evol. Microbiol.">
        <title>The Global Catalogue of Microorganisms (GCM) 10K type strain sequencing project: providing services to taxonomists for standard genome sequencing and annotation.</title>
        <authorList>
            <consortium name="The Broad Institute Genomics Platform"/>
            <consortium name="The Broad Institute Genome Sequencing Center for Infectious Disease"/>
            <person name="Wu L."/>
            <person name="Ma J."/>
        </authorList>
    </citation>
    <scope>NUCLEOTIDE SEQUENCE [LARGE SCALE GENOMIC DNA]</scope>
    <source>
        <strain evidence="9">JCM 16082</strain>
    </source>
</reference>
<keyword evidence="6" id="KW-0325">Glycoprotein</keyword>
<accession>A0ABP3XRL0</accession>
<evidence type="ECO:0000256" key="7">
    <source>
        <dbReference type="SAM" id="SignalP"/>
    </source>
</evidence>